<name>A0A4Q9PMY0_9APHY</name>
<protein>
    <recommendedName>
        <fullName evidence="2">DUF8212 domain-containing protein</fullName>
    </recommendedName>
</protein>
<dbReference type="Proteomes" id="UP000292082">
    <property type="component" value="Unassembled WGS sequence"/>
</dbReference>
<dbReference type="EMBL" id="ML145167">
    <property type="protein sequence ID" value="TBU55506.1"/>
    <property type="molecule type" value="Genomic_DNA"/>
</dbReference>
<keyword evidence="4" id="KW-1185">Reference proteome</keyword>
<dbReference type="AlphaFoldDB" id="A0A4Q9PMY0"/>
<keyword evidence="1" id="KW-0812">Transmembrane</keyword>
<dbReference type="Pfam" id="PF26640">
    <property type="entry name" value="DUF8212"/>
    <property type="match status" value="1"/>
</dbReference>
<evidence type="ECO:0000259" key="2">
    <source>
        <dbReference type="Pfam" id="PF26640"/>
    </source>
</evidence>
<evidence type="ECO:0000256" key="1">
    <source>
        <dbReference type="SAM" id="Phobius"/>
    </source>
</evidence>
<dbReference type="InterPro" id="IPR058525">
    <property type="entry name" value="DUF8212"/>
</dbReference>
<sequence>MVGDEAYSVMGIFGITIVPALYAERHGRAFMRLQEAISKHVPAQSLIAWGTIYMSSPAIQAEAAFILKGLEYRFDLVNEAPGFLASPPPSSCQHTGSIRGIPSQVTSRNLELAVKQSVADLHQRTCYNPHLGLGMADASSGPSPPGR</sequence>
<keyword evidence="1" id="KW-1133">Transmembrane helix</keyword>
<reference evidence="3 4" key="1">
    <citation type="submission" date="2019-01" db="EMBL/GenBank/DDBJ databases">
        <title>Draft genome sequences of three monokaryotic isolates of the white-rot basidiomycete fungus Dichomitus squalens.</title>
        <authorList>
            <consortium name="DOE Joint Genome Institute"/>
            <person name="Lopez S.C."/>
            <person name="Andreopoulos B."/>
            <person name="Pangilinan J."/>
            <person name="Lipzen A."/>
            <person name="Riley R."/>
            <person name="Ahrendt S."/>
            <person name="Ng V."/>
            <person name="Barry K."/>
            <person name="Daum C."/>
            <person name="Grigoriev I.V."/>
            <person name="Hilden K.S."/>
            <person name="Makela M.R."/>
            <person name="de Vries R.P."/>
        </authorList>
    </citation>
    <scope>NUCLEOTIDE SEQUENCE [LARGE SCALE GENOMIC DNA]</scope>
    <source>
        <strain evidence="3 4">CBS 464.89</strain>
    </source>
</reference>
<organism evidence="3 4">
    <name type="scientific">Dichomitus squalens</name>
    <dbReference type="NCBI Taxonomy" id="114155"/>
    <lineage>
        <taxon>Eukaryota</taxon>
        <taxon>Fungi</taxon>
        <taxon>Dikarya</taxon>
        <taxon>Basidiomycota</taxon>
        <taxon>Agaricomycotina</taxon>
        <taxon>Agaricomycetes</taxon>
        <taxon>Polyporales</taxon>
        <taxon>Polyporaceae</taxon>
        <taxon>Dichomitus</taxon>
    </lineage>
</organism>
<evidence type="ECO:0000313" key="4">
    <source>
        <dbReference type="Proteomes" id="UP000292082"/>
    </source>
</evidence>
<keyword evidence="1" id="KW-0472">Membrane</keyword>
<feature type="domain" description="DUF8212" evidence="2">
    <location>
        <begin position="28"/>
        <end position="113"/>
    </location>
</feature>
<proteinExistence type="predicted"/>
<gene>
    <name evidence="3" type="ORF">BD310DRAFT_681807</name>
</gene>
<accession>A0A4Q9PMY0</accession>
<evidence type="ECO:0000313" key="3">
    <source>
        <dbReference type="EMBL" id="TBU55506.1"/>
    </source>
</evidence>
<feature type="transmembrane region" description="Helical" evidence="1">
    <location>
        <begin position="6"/>
        <end position="23"/>
    </location>
</feature>